<dbReference type="InterPro" id="IPR000228">
    <property type="entry name" value="RNA3'_term_phos_cyc"/>
</dbReference>
<gene>
    <name evidence="5" type="primary">rtcA</name>
    <name evidence="9" type="ORF">GFER_06320</name>
</gene>
<evidence type="ECO:0000256" key="5">
    <source>
        <dbReference type="HAMAP-Rule" id="MF_00200"/>
    </source>
</evidence>
<dbReference type="Gene3D" id="3.30.360.20">
    <property type="entry name" value="RNA 3'-terminal phosphate cyclase, insert domain"/>
    <property type="match status" value="1"/>
</dbReference>
<comment type="catalytic activity">
    <reaction evidence="4 5">
        <text>a 3'-end 3'-phospho-ribonucleotide-RNA + ATP = a 3'-end 2',3'-cyclophospho-ribonucleotide-RNA + AMP + diphosphate</text>
        <dbReference type="Rhea" id="RHEA:23976"/>
        <dbReference type="Rhea" id="RHEA-COMP:10463"/>
        <dbReference type="Rhea" id="RHEA-COMP:10464"/>
        <dbReference type="ChEBI" id="CHEBI:30616"/>
        <dbReference type="ChEBI" id="CHEBI:33019"/>
        <dbReference type="ChEBI" id="CHEBI:83062"/>
        <dbReference type="ChEBI" id="CHEBI:83064"/>
        <dbReference type="ChEBI" id="CHEBI:456215"/>
        <dbReference type="EC" id="6.5.1.4"/>
    </reaction>
</comment>
<comment type="subcellular location">
    <subcellularLocation>
        <location evidence="5">Cytoplasm</location>
    </subcellularLocation>
</comment>
<comment type="similarity">
    <text evidence="1 5">Belongs to the RNA 3'-terminal cyclase family. Type 1 subfamily.</text>
</comment>
<dbReference type="PANTHER" id="PTHR11096:SF0">
    <property type="entry name" value="RNA 3'-TERMINAL PHOSPHATE CYCLASE"/>
    <property type="match status" value="1"/>
</dbReference>
<keyword evidence="10" id="KW-1185">Reference proteome</keyword>
<name>A0A0C2EEX9_9BACT</name>
<dbReference type="InterPro" id="IPR013792">
    <property type="entry name" value="RNA3'P_cycl/enolpyr_Trfase_a/b"/>
</dbReference>
<keyword evidence="2 5" id="KW-0436">Ligase</keyword>
<dbReference type="Gene3D" id="3.65.10.20">
    <property type="entry name" value="RNA 3'-terminal phosphate cyclase domain"/>
    <property type="match status" value="1"/>
</dbReference>
<accession>A0A0C2EEX9</accession>
<dbReference type="Proteomes" id="UP000035068">
    <property type="component" value="Unassembled WGS sequence"/>
</dbReference>
<dbReference type="NCBIfam" id="TIGR03399">
    <property type="entry name" value="RNA_3prim_cycl"/>
    <property type="match status" value="1"/>
</dbReference>
<keyword evidence="3 5" id="KW-0547">Nucleotide-binding</keyword>
<dbReference type="SUPFAM" id="SSF55205">
    <property type="entry name" value="EPT/RTPC-like"/>
    <property type="match status" value="2"/>
</dbReference>
<evidence type="ECO:0000259" key="7">
    <source>
        <dbReference type="Pfam" id="PF01137"/>
    </source>
</evidence>
<feature type="binding site" evidence="5">
    <location>
        <begin position="287"/>
        <end position="291"/>
    </location>
    <ligand>
        <name>ATP</name>
        <dbReference type="ChEBI" id="CHEBI:30616"/>
    </ligand>
</feature>
<keyword evidence="5" id="KW-0963">Cytoplasm</keyword>
<comment type="function">
    <text evidence="5">Catalyzes the conversion of 3'-phosphate to a 2',3'-cyclic phosphodiester at the end of RNA. The mechanism of action of the enzyme occurs in 3 steps: (A) adenylation of the enzyme by ATP; (B) transfer of adenylate to an RNA-N3'P to produce RNA-N3'PP5'A; (C) and attack of the adjacent 2'-hydroxyl on the 3'-phosphorus in the diester linkage to produce the cyclic end product. The biological role of this enzyme is unknown but it is likely to function in some aspects of cellular RNA processing.</text>
</comment>
<dbReference type="InterPro" id="IPR017770">
    <property type="entry name" value="RNA3'_term_phos_cyc_type_1"/>
</dbReference>
<dbReference type="GO" id="GO:0006396">
    <property type="term" value="P:RNA processing"/>
    <property type="evidence" value="ECO:0007669"/>
    <property type="project" value="UniProtKB-UniRule"/>
</dbReference>
<dbReference type="PANTHER" id="PTHR11096">
    <property type="entry name" value="RNA 3' TERMINAL PHOSPHATE CYCLASE"/>
    <property type="match status" value="1"/>
</dbReference>
<evidence type="ECO:0000313" key="9">
    <source>
        <dbReference type="EMBL" id="KIH77148.1"/>
    </source>
</evidence>
<dbReference type="RefSeq" id="WP_040098516.1">
    <property type="nucleotide sequence ID" value="NZ_JWJD01000002.1"/>
</dbReference>
<dbReference type="InterPro" id="IPR023797">
    <property type="entry name" value="RNA3'_phos_cyclase_dom"/>
</dbReference>
<dbReference type="AlphaFoldDB" id="A0A0C2EEX9"/>
<dbReference type="GO" id="GO:0003963">
    <property type="term" value="F:RNA-3'-phosphate cyclase activity"/>
    <property type="evidence" value="ECO:0007669"/>
    <property type="project" value="UniProtKB-UniRule"/>
</dbReference>
<dbReference type="EC" id="6.5.1.4" evidence="5 6"/>
<sequence>MPYSPIYIDGSQGEGGGQILRTALTLSLLTGRPLHMWKIRSGRRVPGLAAQHLKALEAAVMIGGASCAGASKGSQAIEFIPQGIFPGKYQLDIGTAGSVSLVLQTLLMPLSFAPAASLLGVRGGTHVPWSPCFHYLERHWLPWIRQMGCRIDLTLEQAGYYPKGGGQVRALVQPLRRLSGLDLSQRGNLEKLTCLSLSTGLPSDVARRQVEQTQRRLARFKGVLEVEIGRLPGLGQGCLLFLLAEFEGARCCYYALGQRGKPAEAVADEAVDALERFLASKAAIDEHLADQLLVPLALAEGKSEFTTVKVTSHLLTNIQTVKAFLPVEINVDGTLGEVGRVRIRGAGHLF</sequence>
<comment type="caution">
    <text evidence="9">The sequence shown here is derived from an EMBL/GenBank/DDBJ whole genome shotgun (WGS) entry which is preliminary data.</text>
</comment>
<evidence type="ECO:0000256" key="6">
    <source>
        <dbReference type="NCBIfam" id="TIGR03399"/>
    </source>
</evidence>
<dbReference type="SUPFAM" id="SSF52913">
    <property type="entry name" value="RNA 3'-terminal phosphate cyclase, RPTC, insert domain"/>
    <property type="match status" value="1"/>
</dbReference>
<evidence type="ECO:0000256" key="1">
    <source>
        <dbReference type="ARBA" id="ARBA00009206"/>
    </source>
</evidence>
<dbReference type="Pfam" id="PF01137">
    <property type="entry name" value="RTC"/>
    <property type="match status" value="1"/>
</dbReference>
<dbReference type="HAMAP" id="MF_00200">
    <property type="entry name" value="RTC"/>
    <property type="match status" value="1"/>
</dbReference>
<reference evidence="9 10" key="1">
    <citation type="submission" date="2014-12" db="EMBL/GenBank/DDBJ databases">
        <title>Genomes of Geoalkalibacter ferrihydriticus and Geoalkalibacter subterraneus, two haloalkaliphilic metal-reducing members of the Geobacteraceae.</title>
        <authorList>
            <person name="Badalamenti J.P."/>
            <person name="Torres C.I."/>
            <person name="Krajmalnik-Brown R."/>
            <person name="Bond D.R."/>
        </authorList>
    </citation>
    <scope>NUCLEOTIDE SEQUENCE [LARGE SCALE GENOMIC DNA]</scope>
    <source>
        <strain evidence="9 10">DSM 17813</strain>
    </source>
</reference>
<dbReference type="GO" id="GO:0005737">
    <property type="term" value="C:cytoplasm"/>
    <property type="evidence" value="ECO:0007669"/>
    <property type="project" value="UniProtKB-SubCell"/>
</dbReference>
<keyword evidence="5" id="KW-0067">ATP-binding</keyword>
<feature type="domain" description="RNA 3'-terminal phosphate cyclase insert" evidence="8">
    <location>
        <begin position="185"/>
        <end position="278"/>
    </location>
</feature>
<dbReference type="EMBL" id="JWJD01000002">
    <property type="protein sequence ID" value="KIH77148.1"/>
    <property type="molecule type" value="Genomic_DNA"/>
</dbReference>
<dbReference type="PIRSF" id="PIRSF005378">
    <property type="entry name" value="RNA3'_term_phos_cycl_euk"/>
    <property type="match status" value="1"/>
</dbReference>
<feature type="active site" description="Tele-AMP-histidine intermediate" evidence="5">
    <location>
        <position position="313"/>
    </location>
</feature>
<dbReference type="InterPro" id="IPR013791">
    <property type="entry name" value="RNA3'-term_phos_cycl_insert"/>
</dbReference>
<dbReference type="GO" id="GO:0005524">
    <property type="term" value="F:ATP binding"/>
    <property type="evidence" value="ECO:0007669"/>
    <property type="project" value="UniProtKB-KW"/>
</dbReference>
<evidence type="ECO:0000313" key="10">
    <source>
        <dbReference type="Proteomes" id="UP000035068"/>
    </source>
</evidence>
<dbReference type="Pfam" id="PF05189">
    <property type="entry name" value="RTC_insert"/>
    <property type="match status" value="1"/>
</dbReference>
<protein>
    <recommendedName>
        <fullName evidence="5 6">RNA 3'-terminal phosphate cyclase</fullName>
        <shortName evidence="5">RNA cyclase</shortName>
        <shortName evidence="5">RNA-3'-phosphate cyclase</shortName>
        <ecNumber evidence="5 6">6.5.1.4</ecNumber>
    </recommendedName>
</protein>
<organism evidence="9 10">
    <name type="scientific">Geoalkalibacter ferrihydriticus DSM 17813</name>
    <dbReference type="NCBI Taxonomy" id="1121915"/>
    <lineage>
        <taxon>Bacteria</taxon>
        <taxon>Pseudomonadati</taxon>
        <taxon>Thermodesulfobacteriota</taxon>
        <taxon>Desulfuromonadia</taxon>
        <taxon>Desulfuromonadales</taxon>
        <taxon>Geoalkalibacteraceae</taxon>
        <taxon>Geoalkalibacter</taxon>
    </lineage>
</organism>
<proteinExistence type="inferred from homology"/>
<dbReference type="InterPro" id="IPR036553">
    <property type="entry name" value="RPTC_insert"/>
</dbReference>
<evidence type="ECO:0000256" key="3">
    <source>
        <dbReference type="ARBA" id="ARBA00022741"/>
    </source>
</evidence>
<evidence type="ECO:0000259" key="8">
    <source>
        <dbReference type="Pfam" id="PF05189"/>
    </source>
</evidence>
<dbReference type="NCBIfam" id="NF003246">
    <property type="entry name" value="PRK04204.1-2"/>
    <property type="match status" value="1"/>
</dbReference>
<evidence type="ECO:0000256" key="2">
    <source>
        <dbReference type="ARBA" id="ARBA00022598"/>
    </source>
</evidence>
<evidence type="ECO:0000256" key="4">
    <source>
        <dbReference type="ARBA" id="ARBA00024481"/>
    </source>
</evidence>
<dbReference type="InterPro" id="IPR037136">
    <property type="entry name" value="RNA3'_phos_cyclase_dom_sf"/>
</dbReference>
<feature type="domain" description="RNA 3'-terminal phosphate cyclase" evidence="7">
    <location>
        <begin position="13"/>
        <end position="331"/>
    </location>
</feature>
<feature type="binding site" evidence="5">
    <location>
        <position position="104"/>
    </location>
    <ligand>
        <name>ATP</name>
        <dbReference type="ChEBI" id="CHEBI:30616"/>
    </ligand>
</feature>